<proteinExistence type="predicted"/>
<dbReference type="Proteomes" id="UP000887574">
    <property type="component" value="Unplaced"/>
</dbReference>
<accession>A0A915CYP8</accession>
<dbReference type="WBParaSite" id="jg13679">
    <property type="protein sequence ID" value="jg13679"/>
    <property type="gene ID" value="jg13679"/>
</dbReference>
<organism evidence="1 2">
    <name type="scientific">Ditylenchus dipsaci</name>
    <dbReference type="NCBI Taxonomy" id="166011"/>
    <lineage>
        <taxon>Eukaryota</taxon>
        <taxon>Metazoa</taxon>
        <taxon>Ecdysozoa</taxon>
        <taxon>Nematoda</taxon>
        <taxon>Chromadorea</taxon>
        <taxon>Rhabditida</taxon>
        <taxon>Tylenchina</taxon>
        <taxon>Tylenchomorpha</taxon>
        <taxon>Sphaerularioidea</taxon>
        <taxon>Anguinidae</taxon>
        <taxon>Anguininae</taxon>
        <taxon>Ditylenchus</taxon>
    </lineage>
</organism>
<evidence type="ECO:0000313" key="1">
    <source>
        <dbReference type="Proteomes" id="UP000887574"/>
    </source>
</evidence>
<sequence>MALHIFFNYQFFNRTILQPPIIQLGCFSTFDQTREITSSEADRLAANTASKSRSRCDGELSKFSLVVPAVVKSAEESANQPSVVSSLAIYNGCIDQCSALKPAAVKPSVLDSDVQLRISVRHVDQFCSNAVVAKAVEEAPESLLLESHVPVSPLYCDNQALVAGSSGLPWCINKVPVQTSFVLTGSTGRFRSTDLCVMGPARSH</sequence>
<keyword evidence="1" id="KW-1185">Reference proteome</keyword>
<name>A0A915CYP8_9BILA</name>
<reference evidence="2" key="1">
    <citation type="submission" date="2022-11" db="UniProtKB">
        <authorList>
            <consortium name="WormBaseParasite"/>
        </authorList>
    </citation>
    <scope>IDENTIFICATION</scope>
</reference>
<protein>
    <submittedName>
        <fullName evidence="2">Uncharacterized protein</fullName>
    </submittedName>
</protein>
<dbReference type="AlphaFoldDB" id="A0A915CYP8"/>
<evidence type="ECO:0000313" key="2">
    <source>
        <dbReference type="WBParaSite" id="jg13679"/>
    </source>
</evidence>